<evidence type="ECO:0000256" key="1">
    <source>
        <dbReference type="SAM" id="MobiDB-lite"/>
    </source>
</evidence>
<reference evidence="3" key="1">
    <citation type="submission" date="2014-12" db="EMBL/GenBank/DDBJ databases">
        <authorList>
            <person name="Smet A."/>
        </authorList>
    </citation>
    <scope>NUCLEOTIDE SEQUENCE [LARGE SCALE GENOMIC DNA]</scope>
</reference>
<dbReference type="GeneID" id="76197767"/>
<evidence type="ECO:0000313" key="3">
    <source>
        <dbReference type="Proteomes" id="UP000046090"/>
    </source>
</evidence>
<dbReference type="AlphaFoldDB" id="A0A0K2YC86"/>
<dbReference type="Proteomes" id="UP000046090">
    <property type="component" value="Unassembled WGS sequence"/>
</dbReference>
<accession>A0A0K2YC86</accession>
<sequence>MSPQNIAQTDILYTTIALKQAIALATNGYDNDKDAEKHAKEIGYTAEDFNPVLGMGFATDKDRNYFYLQHLHDEPDKNNPSAPATRVLDIYVLPPDKNKLNPELLKEDSKGHKEWDFPYYAHQQLKGYMLKDSKGEKFIPTEVVQRQTIKTSTGTYFVEGRFERDGAQGVKGHVTIKDEKGNTLTPQNQADLEKFVSIAKLCGGATRLYAEHRNNGKITLSGEDGFLIGEWTSPRDLPFDDLINTKHAMSAQHQGGLMTDKVFATKQEQQQPVKPPFIVPKSTTQESTRHTIR</sequence>
<dbReference type="RefSeq" id="WP_156294640.1">
    <property type="nucleotide sequence ID" value="NZ_AP026685.1"/>
</dbReference>
<organism evidence="2 3">
    <name type="scientific">Helicobacter heilmannii</name>
    <dbReference type="NCBI Taxonomy" id="35817"/>
    <lineage>
        <taxon>Bacteria</taxon>
        <taxon>Pseudomonadati</taxon>
        <taxon>Campylobacterota</taxon>
        <taxon>Epsilonproteobacteria</taxon>
        <taxon>Campylobacterales</taxon>
        <taxon>Helicobacteraceae</taxon>
        <taxon>Helicobacter</taxon>
    </lineage>
</organism>
<gene>
    <name evidence="2" type="ORF">HHE01_03170</name>
</gene>
<dbReference type="EMBL" id="CDMK01000004">
    <property type="protein sequence ID" value="CRI35319.1"/>
    <property type="molecule type" value="Genomic_DNA"/>
</dbReference>
<name>A0A0K2YC86_HELHE</name>
<protein>
    <submittedName>
        <fullName evidence="2">Uncharacterized protein</fullName>
    </submittedName>
</protein>
<evidence type="ECO:0000313" key="2">
    <source>
        <dbReference type="EMBL" id="CRI35319.1"/>
    </source>
</evidence>
<feature type="region of interest" description="Disordered" evidence="1">
    <location>
        <begin position="268"/>
        <end position="293"/>
    </location>
</feature>
<keyword evidence="3" id="KW-1185">Reference proteome</keyword>
<proteinExistence type="predicted"/>